<dbReference type="Pfam" id="PF07584">
    <property type="entry name" value="BatA"/>
    <property type="match status" value="1"/>
</dbReference>
<dbReference type="Gene3D" id="3.40.50.410">
    <property type="entry name" value="von Willebrand factor, type A domain"/>
    <property type="match status" value="1"/>
</dbReference>
<dbReference type="InterPro" id="IPR036465">
    <property type="entry name" value="vWFA_dom_sf"/>
</dbReference>
<feature type="transmembrane region" description="Helical" evidence="1">
    <location>
        <begin position="6"/>
        <end position="24"/>
    </location>
</feature>
<dbReference type="SUPFAM" id="SSF52317">
    <property type="entry name" value="Class I glutamine amidotransferase-like"/>
    <property type="match status" value="1"/>
</dbReference>
<feature type="domain" description="Aerotolerance regulator N-terminal" evidence="2">
    <location>
        <begin position="1"/>
        <end position="76"/>
    </location>
</feature>
<accession>A0A4Q7YRA6</accession>
<dbReference type="AlphaFoldDB" id="A0A4Q7YRA6"/>
<reference evidence="4 5" key="1">
    <citation type="submission" date="2019-02" db="EMBL/GenBank/DDBJ databases">
        <title>Genomic Encyclopedia of Archaeal and Bacterial Type Strains, Phase II (KMG-II): from individual species to whole genera.</title>
        <authorList>
            <person name="Goeker M."/>
        </authorList>
    </citation>
    <scope>NUCLEOTIDE SEQUENCE [LARGE SCALE GENOMIC DNA]</scope>
    <source>
        <strain evidence="4 5">DSM 18101</strain>
    </source>
</reference>
<dbReference type="SUPFAM" id="SSF53300">
    <property type="entry name" value="vWA-like"/>
    <property type="match status" value="1"/>
</dbReference>
<keyword evidence="5" id="KW-1185">Reference proteome</keyword>
<feature type="domain" description="VWFA" evidence="3">
    <location>
        <begin position="89"/>
        <end position="189"/>
    </location>
</feature>
<dbReference type="InterPro" id="IPR002035">
    <property type="entry name" value="VWF_A"/>
</dbReference>
<dbReference type="Pfam" id="PF13519">
    <property type="entry name" value="VWA_2"/>
    <property type="match status" value="1"/>
</dbReference>
<evidence type="ECO:0000259" key="3">
    <source>
        <dbReference type="Pfam" id="PF13519"/>
    </source>
</evidence>
<dbReference type="InterPro" id="IPR011933">
    <property type="entry name" value="Double_TM_dom"/>
</dbReference>
<dbReference type="PANTHER" id="PTHR37464:SF1">
    <property type="entry name" value="BLL2463 PROTEIN"/>
    <property type="match status" value="1"/>
</dbReference>
<dbReference type="PANTHER" id="PTHR37464">
    <property type="entry name" value="BLL2463 PROTEIN"/>
    <property type="match status" value="1"/>
</dbReference>
<comment type="caution">
    <text evidence="4">The sequence shown here is derived from an EMBL/GenBank/DDBJ whole genome shotgun (WGS) entry which is preliminary data.</text>
</comment>
<sequence length="678" mass="74261">MGFLAPWFLAGLAALGVPVFVHLLRKHVTIPRPVSSLMFFERGIQSSTRHKRLKYLLLLTFRLALLLFVVLAFADPFLRRPANLTGHLLVIVLDNSYSMRTGTRFLEARQQALNLLAAKPRAQRAQILSLGGPPQLLTQPTLDPDLLRSTLESIQVGDGHSSFGDLGRAVRALSETSREPIDLHLFSDMQRTAMPGNFADLVFPPNVKLTLHQTVKATSAPNWTIENVNAPTELTDPKDIARSRVQSTVVGFGTSEAEKNVSLAVNGKVIATRKVTVPANGRATVEFAPLDLAYGFNRCEVRIENDDSFPADNGSLFAVRRLDPQRILFVHTATDERSMLYFGSALNAASHGAFVLQSMAAEQTSGVDPSKFAFTVLSDTTSLPSIFEHTLEQYISKGGNVLIATGLNSGRSTRIPLWKEGLPKPYNFVSSGAASVGQVDFTYPALEQASPARDNGGWAGTKIYYATAVDPSHARVAARLSNGTPLLLERQIGEGHVLLFASGFDNITNDLPLHPIFVAFIDKTSRYLAGTEQQSGARVVDSFVQLRHSLDASGKTTTSEVIDPQGHRPLSLNETRTVQVFRLAQTGFYQIHFADGHEGVLGVNPDRRESDLEPISAELQTLWTGSNIASPEPEKIIAAGEKYQRISLWWYVMLLALVVAIAEIVLSSRYLGTQREEL</sequence>
<dbReference type="Proteomes" id="UP000292958">
    <property type="component" value="Unassembled WGS sequence"/>
</dbReference>
<name>A0A4Q7YRA6_9BACT</name>
<dbReference type="InterPro" id="IPR024163">
    <property type="entry name" value="Aerotolerance_reg_N"/>
</dbReference>
<dbReference type="EMBL" id="SHKW01000001">
    <property type="protein sequence ID" value="RZU40020.1"/>
    <property type="molecule type" value="Genomic_DNA"/>
</dbReference>
<evidence type="ECO:0000259" key="2">
    <source>
        <dbReference type="Pfam" id="PF07584"/>
    </source>
</evidence>
<feature type="transmembrane region" description="Helical" evidence="1">
    <location>
        <begin position="648"/>
        <end position="666"/>
    </location>
</feature>
<evidence type="ECO:0000313" key="4">
    <source>
        <dbReference type="EMBL" id="RZU40020.1"/>
    </source>
</evidence>
<dbReference type="NCBIfam" id="TIGR02226">
    <property type="entry name" value="two_anch"/>
    <property type="match status" value="1"/>
</dbReference>
<dbReference type="InterPro" id="IPR029062">
    <property type="entry name" value="Class_I_gatase-like"/>
</dbReference>
<evidence type="ECO:0000313" key="5">
    <source>
        <dbReference type="Proteomes" id="UP000292958"/>
    </source>
</evidence>
<protein>
    <submittedName>
        <fullName evidence="4">Putative membrane protein (TIGR02226 family)</fullName>
    </submittedName>
</protein>
<feature type="transmembrane region" description="Helical" evidence="1">
    <location>
        <begin position="55"/>
        <end position="74"/>
    </location>
</feature>
<keyword evidence="1" id="KW-0812">Transmembrane</keyword>
<evidence type="ECO:0000256" key="1">
    <source>
        <dbReference type="SAM" id="Phobius"/>
    </source>
</evidence>
<proteinExistence type="predicted"/>
<dbReference type="RefSeq" id="WP_130418148.1">
    <property type="nucleotide sequence ID" value="NZ_SHKW01000001.1"/>
</dbReference>
<keyword evidence="1" id="KW-0472">Membrane</keyword>
<keyword evidence="1" id="KW-1133">Transmembrane helix</keyword>
<dbReference type="Gene3D" id="3.40.50.880">
    <property type="match status" value="1"/>
</dbReference>
<dbReference type="OrthoDB" id="9773014at2"/>
<gene>
    <name evidence="4" type="ORF">BDD14_1435</name>
</gene>
<organism evidence="4 5">
    <name type="scientific">Edaphobacter modestus</name>
    <dbReference type="NCBI Taxonomy" id="388466"/>
    <lineage>
        <taxon>Bacteria</taxon>
        <taxon>Pseudomonadati</taxon>
        <taxon>Acidobacteriota</taxon>
        <taxon>Terriglobia</taxon>
        <taxon>Terriglobales</taxon>
        <taxon>Acidobacteriaceae</taxon>
        <taxon>Edaphobacter</taxon>
    </lineage>
</organism>